<feature type="domain" description="AAA+ ATPase" evidence="2">
    <location>
        <begin position="2440"/>
        <end position="2570"/>
    </location>
</feature>
<dbReference type="PANTHER" id="PTHR22605:SF1">
    <property type="entry name" value="RZ-TYPE DOMAIN-CONTAINING PROTEIN"/>
    <property type="match status" value="1"/>
</dbReference>
<organism evidence="3 4">
    <name type="scientific">Cetraspora pellucida</name>
    <dbReference type="NCBI Taxonomy" id="1433469"/>
    <lineage>
        <taxon>Eukaryota</taxon>
        <taxon>Fungi</taxon>
        <taxon>Fungi incertae sedis</taxon>
        <taxon>Mucoromycota</taxon>
        <taxon>Glomeromycotina</taxon>
        <taxon>Glomeromycetes</taxon>
        <taxon>Diversisporales</taxon>
        <taxon>Gigasporaceae</taxon>
        <taxon>Cetraspora</taxon>
    </lineage>
</organism>
<dbReference type="Proteomes" id="UP000789759">
    <property type="component" value="Unassembled WGS sequence"/>
</dbReference>
<proteinExistence type="predicted"/>
<feature type="compositionally biased region" description="Basic and acidic residues" evidence="1">
    <location>
        <begin position="1"/>
        <end position="13"/>
    </location>
</feature>
<dbReference type="InterPro" id="IPR027417">
    <property type="entry name" value="P-loop_NTPase"/>
</dbReference>
<feature type="compositionally biased region" description="Polar residues" evidence="1">
    <location>
        <begin position="617"/>
        <end position="629"/>
    </location>
</feature>
<feature type="compositionally biased region" description="Basic and acidic residues" evidence="1">
    <location>
        <begin position="599"/>
        <end position="615"/>
    </location>
</feature>
<sequence length="5132" mass="590834">MASDNRNRQDNNKRSNRKKNFSNDKLNNNLSEDSAITPHRPSNSNTSISNNDGNPHSNESSTISTVHDEPNKRSHRRKKHQNHENNDLNENRNNTAISPYGPSHTYPNAQNNEGNSHLNESSGATTVHDEFKRSNRKSKKKLTDDRNNELNDGRELDAITPNISNNGDGSQSRNNAMRDKSNNSRPNKKRSPNNENNPNEDKDHIVTAPLDFNSLNHDDDFHSSESSTFATGRGEFQRPNRRKNKLNDNGNNKLNEDSECVAITSHKPSETYSNNENSSQSANTLVRDGSSNKRSKKGKIPNNGNNDLNEDISNIANEQSDTYSNTLNNEDNSHVTENSLSAESFDSNLSPTRDVLSNKMRDTLSNRTNQMNKVDQSFDNEKSSDYSSNSQNTQHFETNFHAENVKSGQEDHGQNSGKGLSLRKNVALSRVLVDSSKNQEDKIQPENVDESDNITILQHDDNEISNPQFSETDANQDANFKENIDSIDKPKSSKQKGKKKVKYDAVESDFDDTDEEDEEDVHSSIIDDDQNRKDNDSQKKFSASSIIDDDQNRKDNDSQKNFSASSIIDDDQNRKDNDSQKNFSDKSTSLQSEQSVQKEILDKSVEHDDLKHDDDSIQSYKNASGQNVQQHSVQYGMSTSQPSGITNVVGKFIEKVLPKGNDDDVVIVFYVHMPKINDIGIPCVVGNITELGEWDKPTIKLIEKKISGKLTSCWESKPVRIPLAQFEKKVIKYKYAIKEKGKKNKHKQHKPLLLEGGVDRVLEADGGDKYEIWMESDRISFPSEIKDVYLVKIIYDSVTLENLKEKVMKYEKIMKLYPKSTKASTSINFIMSSFLEDKSLEKRLFLCVLLGYYVKERDSQYSSLPLEFKSSLVFDTLQNITVETFPSDTYRILTLTIPLLVRHNCLINSLDWLKIFGVAGFIDPKYEFIDYLSDFIYSEKSMPNFLNSFNVLVTPVIRTIEDKEIYAKIAKWLFRQCTVMKFLVNVWQDIIIHSDEIDELLQPNLIERVRYILSRNVLSCVHLYNCYNDLPEQLKIMFIEIFRERSLHLLSSKQYQQWDKDNLDLDAILKLLINDQIQWPLEDYFKVLDLVSQSVDLGLLTKFHELLKFVFNTFKEIDESKLSILCKQWYRNLLERAANLSNSDNKFKDKFAFMAFNHISKVYPYIGKIPIWKVLLETAVNRVKYTSENIIFNSVDKVVEKLEVPVAEAFIAMVKDKLNSSMCIADNHLMTKIRLICNCSTNESNELKVPTSSSENILCHIMTRLQTSFDSQTFSEDFHLSLLNSGNFWIQILKATGSVDKLHSHPQINEVRNAISHLIEILIEGTISISLLQDLLKKDDNFLLTYFGFAIMKEGLSSINKDILTGIREKYRIYGLGLDYLNSFYAEFCPQPIAFDVKEYIDDIYEMHQRKETTTLKDTSLDNYWGMHTEILSIAEDLYKYRKSQTFKNLFNYLIYEEYEGDVRNVKWIVKIMPNVLKDYRHRCESYSKWETGKFSFSKILWDKVPDITVELDLMDDILKIERSPKLMRTLTNISKVTQWIEKLQQLTEVVLIFSIQRDEDEDNWLQDTLDDLRDDETLTLGKLGDSFDLLRERLQMLDDACWTLIKELSLSGDFLDWLRSIADHDIKNLINGVDDHSDERLIQEDTVSSLIQVKQFLLPIMINAENFSLEEFLNEIRNVAETNSSLASKIILCNCNNMALQNMYAAISNRGEVTKEKISNAVKIGVYEFKWTSNDDVCSATLSYSSKNGTKMTYSMSDLQDLRGRALLIAKPASTIYEDEEESKNIMNEFVLQVDKAQNIIDESTKLIEAGHFNYRNYSKEVTGLEQLNLHLKALEKDLKACNSKGTNRKICEKTCERLVRYVNFGAKLPQIRNPKDALNVKNNHYKVLCDIGIRLKSIFESLPKEPIPFEECGERVVSDVVYPGKLFVAACSDRSVIPNIIMSLYANSKFYPNAWQLLICTPNTTSEEIAIFIKRCSFASSNGYKDHLFCMANLEVLDYKLQYYVVKQIRSLLDKAKIFYLALICCQESGMHHHILDQFSEDVRVTNGLSTKSMKESYRAICEKVVCVTSNLSGQGKTEWIKQESYRKNFIPRTFLINDGADFGKLVRKFQKFHIRKNLDSLHINIISADNPWEVNMFLFQLLTFGIVSHQSDIVTLPDIRIFIEVASSVDNRLVKSLPIVSYLDTPHLLFNFKKLIVSNEIYSPIQVVCQYLNAHERFLLDEREISYRQPTHEPLPTKRCQQLLSKYFFNIITPDLLSYRFLEIFINVFANQLIRLSCSSFFTVENLRLMIKENNIRSTLFNTLMDVSKDFATRSIHTKTSQKQALSDSPDQLGNITSWDDSNHLLVFFMSQTPDSICALYRDKAKVLENVQTLLKSQDISSDKWQLEDYRTMRMDLLLQRLESIARKTHHKIDYPPYALSADNLLKMALILLRTRSNVPVVICGEAGCGKTSLISFLARVVEAEFHALNLHAGITEEMINQFMEESQTGVHDHEVWLFFDEINTCNHIGLLADLIAHRVYKGNQMLHPNVKIFAACNPYRIRTKSSSIAGLQIKRFDEQRSNLVYEVKPLPDQILDYVWDYGVLEPNDERKYIEIMTKTQLDNNLHHEMLADLLFTSQQFIRDVEEKYTVSLRDVKRAITLIKFFYNSLQDRPRVKKDIQYPPIKPDIVLRSYILGLGLCYQSRLYEQEQRTAYRKEMCKIFLKNKFPIREELFKDVIRKEQEDYVDRMTLPFNTAKNDALLENVLVMIVCILTKIPVFIIGAPGSSKSLAIRLVSQNLRGSDSNDAYFKTLPQFQDTSSDDFPVVSVVLLDEVGLAETSPHNPLKVLHSLLEPSYPADGPTVSVVGISNWRLDNSKSSRALLVQRPQLTLNDLVDIAVRLLNDQSTTKVQPSSVRHIATAYLEYAEHGQEIPNFHGLRDYYSLVKNLSSKELTPENIQMSLARNFGGTNNYSEICKKYFGNVIDIFNSNQSWTYEPISTKSLIIANLEDEFARHLLVIGNSDSIVNLLVYQLRQRESEPVVIFGSQFPKDQNDQGSDYSYTVLSRIMMCVEAGRPLILTDLDIIYGSLYDLWNQNYIVVGSKDDPKYYTRVALGAYANPMLSVSKNFRCILVMDESKVKDADPPLLNRFEKQRMSMRDAFTFVHEELVEELTSWAKRMSTITSMKFAVSQDKFTLSDLFIGFNPDETIQSLVIDIKETYQEMNSLEILEKCKEYLIAIASSDGIVRAEKSALEPEEIEHCKKVYFKDQHHDHLEDYFSSLLDTEPTTKGHQIIINTFSNINTDIAKCLKDVFACQVLKLSTFKTEAEFQNQIKRFWFDSPNKAMLALQCDLTTANAGCIKLAKFLIEQYRLEYLAKMEKAQGSEEQENFIVKHWKQVTIETLVRQEKPLSSLLYGNLCEIIEETYPFEEILKQELLWCLLCIKYPSTLKGVNHLKYITEKIPKNQELVNALKARTKEWIEQEDSLTDWQYHVASSKKSLYPHSSFVTALLTHIRAMVRRPLAKLLCALERFSAIETFISLTHLKDEHQDQLSTFWKEMFVDRDVINIDTLPPPNPNIYSLPGGVHDLKFPFSYYFMKQIDRFKRLYEEEIAKLHEDPENLDEDGTLLNDVIEDYNKGFANNIFNSVKHLKSSPLEWNRELYFEDFISVICSNEPCYKKTKKTQIMSLIFKWLLGLEKVLNPILLHIFWWNNSSSVLVKFQLAQMCSKISDMNEPEDCHFEKFLVYEVAEQKLYELESIEIVQLPEWQHEATKIISLCAKLPEASDLENCHLLQICSDLISTEVIALDAIKQIVKVAYPEGVQQIFTSKFVKTVFQILDGVKDYYVPRKLFMIKCLDILPLTSNIRLDLYNKLFSKDPFPLMSIIIHKIFQQEDEKNKDIFFRLLKMPKTVRTLSPRLNAINNCLSSIGLGSLMSTLCCDVLQKSFFSNCTLEFSTEYFQDAIGALLGSGSELTTLQKIASIAFLKEFVHRFWEYTNSDNRISDPIEINNSQMGDLDISELTNRLNYDMEVNKQVPLIHSLRIYFLRALRRCREFSLDDVKRFCKAQDYTLPWLSNLSWEDDNQANRFPFNPYRSKEDYNNLETTFTSLHNFNNKGPFEKNFFTKFKKKNSNLSHLALIGLVFSRLHAIRASREWTENETSTALTLQESIEGVDHLSTIYKTTVKNLISNEHILLGLTEAINNQDLLIKSVIGHIIALHASIRHDSSPLAHLLQNLHYCKGLFIPSTPSDEESIILSVVLRGGQITRYIIAYYGFTNGTGTCPECGRQIGQTKLDANPLRASLSAKNQTGYIGEPINQEPAQSIRTMSPTSYRILHLFVHVIIGAWAHAPLALEFLQKNNKTATDAGKYCMDHIKNDWMILRRILNTSDENLALVLHSILDLMVQIPCRMVSLKTSAERDEWETEFKDKYVAPQVRNVTETAVNFRNKLAEADKSQANVNIIEAEINQTLAMDNNYQLEHLPKMWRFISDISYQSLHAHYLSDEDRHSKKYPFLAQFFKHSEELSLIKHLLPIVRFVQILSSKLEYRLSRDEAEEQTFGQFIDNEEGEAEEFEYSDNNILRSAFEDFAESWNAIIDKVKNYQCHAIPDPKPRINLDSPVVLGLIEPVNSGVYLCAILEYLIGLQNKFLEDVMAIPHESWNSLKFLDEASLDSNETVTSTSQTETTLHHYIRSIRLEHAKPNNFINYEWNDDILQYSQRNLQMGRGDDVTFDLQKIEFELARQIVFGKVHISTIDESHLYLEQFNFHLELFKGYMRILSDIKILIPQKPISSYNKSNIINLSTTSSSTKTFSTMDNLESMSFENASKLLSCLEILLCFVKRKLISDSEILISEFVKQWAKLSVLVDNELFMDILKVDLRLKHVVALYELIEEQVANKIITYVDDKYADPLTSDLEKEISDSLDFDITNDVDSEETDLKPMDDVNVIVEENKKVKKIPAEAFVGTIKRFIFRYLMKESIKEEHPMSIYLTDSSLNLWPAQISEKLIDEFFPTSLMVCHAYEAHRFVSEKVEGIKQLLNNQNQNTSKRLQRNRNPKQKEQNASRQNGNGLDNNSSSNTSANRGSHSSRGSRGSRGGRGFHNGHNNVSRSQNQGNSNASEGQHHSEDAESSKRGRGSRKRSKFPDFNKNDVL</sequence>
<feature type="compositionally biased region" description="Polar residues" evidence="1">
    <location>
        <begin position="270"/>
        <end position="284"/>
    </location>
</feature>
<dbReference type="Pfam" id="PF07728">
    <property type="entry name" value="AAA_5"/>
    <property type="match status" value="1"/>
</dbReference>
<dbReference type="InterPro" id="IPR031248">
    <property type="entry name" value="RNF213"/>
</dbReference>
<feature type="compositionally biased region" description="Basic and acidic residues" evidence="1">
    <location>
        <begin position="529"/>
        <end position="539"/>
    </location>
</feature>
<feature type="compositionally biased region" description="Basic and acidic residues" evidence="1">
    <location>
        <begin position="141"/>
        <end position="157"/>
    </location>
</feature>
<feature type="compositionally biased region" description="Acidic residues" evidence="1">
    <location>
        <begin position="506"/>
        <end position="520"/>
    </location>
</feature>
<dbReference type="OrthoDB" id="2400221at2759"/>
<dbReference type="PANTHER" id="PTHR22605">
    <property type="entry name" value="RZ-TYPE DOMAIN-CONTAINING PROTEIN"/>
    <property type="match status" value="1"/>
</dbReference>
<name>A0A9N8ZLM9_9GLOM</name>
<dbReference type="GO" id="GO:0016887">
    <property type="term" value="F:ATP hydrolysis activity"/>
    <property type="evidence" value="ECO:0007669"/>
    <property type="project" value="InterPro"/>
</dbReference>
<dbReference type="GO" id="GO:0004842">
    <property type="term" value="F:ubiquitin-protein transferase activity"/>
    <property type="evidence" value="ECO:0007669"/>
    <property type="project" value="InterPro"/>
</dbReference>
<feature type="compositionally biased region" description="Polar residues" evidence="1">
    <location>
        <begin position="26"/>
        <end position="65"/>
    </location>
</feature>
<feature type="compositionally biased region" description="Basic residues" evidence="1">
    <location>
        <begin position="492"/>
        <end position="501"/>
    </location>
</feature>
<reference evidence="3" key="1">
    <citation type="submission" date="2021-06" db="EMBL/GenBank/DDBJ databases">
        <authorList>
            <person name="Kallberg Y."/>
            <person name="Tangrot J."/>
            <person name="Rosling A."/>
        </authorList>
    </citation>
    <scope>NUCLEOTIDE SEQUENCE</scope>
    <source>
        <strain evidence="3">FL966</strain>
    </source>
</reference>
<evidence type="ECO:0000313" key="3">
    <source>
        <dbReference type="EMBL" id="CAG8500265.1"/>
    </source>
</evidence>
<feature type="compositionally biased region" description="Basic and acidic residues" evidence="1">
    <location>
        <begin position="5122"/>
        <end position="5132"/>
    </location>
</feature>
<protein>
    <submittedName>
        <fullName evidence="3">19956_t:CDS:1</fullName>
    </submittedName>
</protein>
<evidence type="ECO:0000259" key="2">
    <source>
        <dbReference type="SMART" id="SM00382"/>
    </source>
</evidence>
<keyword evidence="4" id="KW-1185">Reference proteome</keyword>
<feature type="compositionally biased region" description="Polar residues" evidence="1">
    <location>
        <begin position="580"/>
        <end position="597"/>
    </location>
</feature>
<evidence type="ECO:0000256" key="1">
    <source>
        <dbReference type="SAM" id="MobiDB-lite"/>
    </source>
</evidence>
<feature type="compositionally biased region" description="Polar residues" evidence="1">
    <location>
        <begin position="365"/>
        <end position="377"/>
    </location>
</feature>
<dbReference type="EMBL" id="CAJVQA010001036">
    <property type="protein sequence ID" value="CAG8500265.1"/>
    <property type="molecule type" value="Genomic_DNA"/>
</dbReference>
<dbReference type="GO" id="GO:0005524">
    <property type="term" value="F:ATP binding"/>
    <property type="evidence" value="ECO:0007669"/>
    <property type="project" value="InterPro"/>
</dbReference>
<dbReference type="SUPFAM" id="SSF52540">
    <property type="entry name" value="P-loop containing nucleoside triphosphate hydrolases"/>
    <property type="match status" value="2"/>
</dbReference>
<comment type="caution">
    <text evidence="3">The sequence shown here is derived from an EMBL/GenBank/DDBJ whole genome shotgun (WGS) entry which is preliminary data.</text>
</comment>
<dbReference type="InterPro" id="IPR003593">
    <property type="entry name" value="AAA+_ATPase"/>
</dbReference>
<feature type="compositionally biased region" description="Polar residues" evidence="1">
    <location>
        <begin position="302"/>
        <end position="351"/>
    </location>
</feature>
<feature type="compositionally biased region" description="Basic and acidic residues" evidence="1">
    <location>
        <begin position="481"/>
        <end position="491"/>
    </location>
</feature>
<accession>A0A9N8ZLM9</accession>
<dbReference type="Gene3D" id="3.40.50.300">
    <property type="entry name" value="P-loop containing nucleotide triphosphate hydrolases"/>
    <property type="match status" value="1"/>
</dbReference>
<feature type="compositionally biased region" description="Polar residues" evidence="1">
    <location>
        <begin position="5087"/>
        <end position="5100"/>
    </location>
</feature>
<feature type="region of interest" description="Disordered" evidence="1">
    <location>
        <begin position="481"/>
        <end position="629"/>
    </location>
</feature>
<feature type="compositionally biased region" description="Low complexity" evidence="1">
    <location>
        <begin position="5047"/>
        <end position="5071"/>
    </location>
</feature>
<dbReference type="SMART" id="SM00382">
    <property type="entry name" value="AAA"/>
    <property type="match status" value="2"/>
</dbReference>
<evidence type="ECO:0000313" key="4">
    <source>
        <dbReference type="Proteomes" id="UP000789759"/>
    </source>
</evidence>
<gene>
    <name evidence="3" type="ORF">CPELLU_LOCUS2414</name>
</gene>
<feature type="compositionally biased region" description="Polar residues" evidence="1">
    <location>
        <begin position="105"/>
        <end position="125"/>
    </location>
</feature>
<dbReference type="InterPro" id="IPR011704">
    <property type="entry name" value="ATPase_dyneun-rel_AAA"/>
</dbReference>
<feature type="compositionally biased region" description="Basic and acidic residues" evidence="1">
    <location>
        <begin position="5101"/>
        <end position="5112"/>
    </location>
</feature>
<feature type="region of interest" description="Disordered" evidence="1">
    <location>
        <begin position="1"/>
        <end position="392"/>
    </location>
</feature>
<feature type="compositionally biased region" description="Polar residues" evidence="1">
    <location>
        <begin position="161"/>
        <end position="175"/>
    </location>
</feature>
<feature type="region of interest" description="Disordered" evidence="1">
    <location>
        <begin position="5020"/>
        <end position="5132"/>
    </location>
</feature>
<feature type="domain" description="AAA+ ATPase" evidence="2">
    <location>
        <begin position="2758"/>
        <end position="2886"/>
    </location>
</feature>